<keyword evidence="2" id="KW-1185">Reference proteome</keyword>
<accession>A0A7W7Y6T0</accession>
<comment type="caution">
    <text evidence="1">The sequence shown here is derived from an EMBL/GenBank/DDBJ whole genome shotgun (WGS) entry which is preliminary data.</text>
</comment>
<dbReference type="AlphaFoldDB" id="A0A7W7Y6T0"/>
<sequence length="171" mass="19203">MSEAAPAPTSLPYTDTKPAGHADFYFATNATFRFILRHRGEQALRSYWRDIGGSYYRPVSQQWAEQGLPGVADYWRAFFKAEPGADVEIRESDAEVRLEVRRCPAIHHLREHAREIVPQFCQHCYFVNEAIAAPAGMTVRVCGGSGTCTQRFMKRTAETEAQSLEDIATAS</sequence>
<evidence type="ECO:0000313" key="1">
    <source>
        <dbReference type="EMBL" id="MBB5030658.1"/>
    </source>
</evidence>
<protein>
    <submittedName>
        <fullName evidence="1">Uncharacterized protein</fullName>
    </submittedName>
</protein>
<organism evidence="1 2">
    <name type="scientific">Prosthecobacter vanneervenii</name>
    <dbReference type="NCBI Taxonomy" id="48466"/>
    <lineage>
        <taxon>Bacteria</taxon>
        <taxon>Pseudomonadati</taxon>
        <taxon>Verrucomicrobiota</taxon>
        <taxon>Verrucomicrobiia</taxon>
        <taxon>Verrucomicrobiales</taxon>
        <taxon>Verrucomicrobiaceae</taxon>
        <taxon>Prosthecobacter</taxon>
    </lineage>
</organism>
<reference evidence="1 2" key="1">
    <citation type="submission" date="2020-08" db="EMBL/GenBank/DDBJ databases">
        <title>Genomic Encyclopedia of Type Strains, Phase IV (KMG-IV): sequencing the most valuable type-strain genomes for metagenomic binning, comparative biology and taxonomic classification.</title>
        <authorList>
            <person name="Goeker M."/>
        </authorList>
    </citation>
    <scope>NUCLEOTIDE SEQUENCE [LARGE SCALE GENOMIC DNA]</scope>
    <source>
        <strain evidence="1 2">DSM 12252</strain>
    </source>
</reference>
<proteinExistence type="predicted"/>
<evidence type="ECO:0000313" key="2">
    <source>
        <dbReference type="Proteomes" id="UP000590740"/>
    </source>
</evidence>
<dbReference type="Proteomes" id="UP000590740">
    <property type="component" value="Unassembled WGS sequence"/>
</dbReference>
<dbReference type="RefSeq" id="WP_184337514.1">
    <property type="nucleotide sequence ID" value="NZ_JACHIG010000001.1"/>
</dbReference>
<name>A0A7W7Y6T0_9BACT</name>
<gene>
    <name evidence="1" type="ORF">HNQ65_000212</name>
</gene>
<dbReference type="EMBL" id="JACHIG010000001">
    <property type="protein sequence ID" value="MBB5030658.1"/>
    <property type="molecule type" value="Genomic_DNA"/>
</dbReference>